<gene>
    <name evidence="1" type="ORF">APICC_02456</name>
</gene>
<dbReference type="Proteomes" id="UP000242457">
    <property type="component" value="Unassembled WGS sequence"/>
</dbReference>
<dbReference type="AlphaFoldDB" id="A0A2A3EHT5"/>
<keyword evidence="2" id="KW-1185">Reference proteome</keyword>
<name>A0A2A3EHT5_APICC</name>
<accession>A0A2A3EHT5</accession>
<protein>
    <submittedName>
        <fullName evidence="1">Uncharacterized protein</fullName>
    </submittedName>
</protein>
<dbReference type="EMBL" id="KZ288238">
    <property type="protein sequence ID" value="PBC31363.1"/>
    <property type="molecule type" value="Genomic_DNA"/>
</dbReference>
<evidence type="ECO:0000313" key="1">
    <source>
        <dbReference type="EMBL" id="PBC31363.1"/>
    </source>
</evidence>
<dbReference type="STRING" id="94128.A0A2A3EHT5"/>
<reference evidence="1 2" key="1">
    <citation type="submission" date="2014-07" db="EMBL/GenBank/DDBJ databases">
        <title>Genomic and transcriptomic analysis on Apis cerana provide comprehensive insights into honey bee biology.</title>
        <authorList>
            <person name="Diao Q."/>
            <person name="Sun L."/>
            <person name="Zheng H."/>
            <person name="Zheng H."/>
            <person name="Xu S."/>
            <person name="Wang S."/>
            <person name="Zeng Z."/>
            <person name="Hu F."/>
            <person name="Su S."/>
            <person name="Wu J."/>
        </authorList>
    </citation>
    <scope>NUCLEOTIDE SEQUENCE [LARGE SCALE GENOMIC DNA]</scope>
    <source>
        <tissue evidence="1">Pupae without intestine</tissue>
    </source>
</reference>
<proteinExistence type="predicted"/>
<dbReference type="OrthoDB" id="5812619at2759"/>
<organism evidence="1 2">
    <name type="scientific">Apis cerana cerana</name>
    <name type="common">Oriental honeybee</name>
    <dbReference type="NCBI Taxonomy" id="94128"/>
    <lineage>
        <taxon>Eukaryota</taxon>
        <taxon>Metazoa</taxon>
        <taxon>Ecdysozoa</taxon>
        <taxon>Arthropoda</taxon>
        <taxon>Hexapoda</taxon>
        <taxon>Insecta</taxon>
        <taxon>Pterygota</taxon>
        <taxon>Neoptera</taxon>
        <taxon>Endopterygota</taxon>
        <taxon>Hymenoptera</taxon>
        <taxon>Apocrita</taxon>
        <taxon>Aculeata</taxon>
        <taxon>Apoidea</taxon>
        <taxon>Anthophila</taxon>
        <taxon>Apidae</taxon>
        <taxon>Apis</taxon>
    </lineage>
</organism>
<evidence type="ECO:0000313" key="2">
    <source>
        <dbReference type="Proteomes" id="UP000242457"/>
    </source>
</evidence>
<sequence>MANKKEVFKKKKIQDHILSDKLLNETSEEVNKENENVLIQNIDLKNNTQYSISVRKIEDLCKTPKKNVALRDSEEVNNIKIENINCSQSYNFNLDPYSEELVSNNINFLPETLATCKSEYLYNENISNKEIKKKSSNDYNQLSNVIKSELCYNEVNDMEAIDMLHDFNSIMDFEENKINTEFFCSTMNNPTQIEQTIETSQDPEFDPLFIANNENSNATPENITSQKMKRKCTVLSPKIRKKKCPNNIKKETDMENDFINNILGELDIELSLEKEENIDESDEFSEDALKRLYNLEVKLMHEVPAQHKIEHTAGTKPLTKKEKKLFLEHGPLKSGVFTPNEDKIIKDNWKAFCDIHNWNSEDVKPFLQMKNKNKFYIRTMEERQKFSQFLANGLPWRSLYTLTEDKKILSCMENKQNEKKPHKNLLKLTTSEVKWTLPLIGKFIKTFMHVTLCETVEDLKDAIIPKPVWQKLEEKLNINYEILKKFWIYQLHMQLFCPEPIYLNDIKIKLIEYIYGKGISDTREIVWSNVAKYFDGITTIFLCRTFLYLVQNVSIQIDIVHYLYHEKIQNIRNESMDKFLPRLSYKNGKVKIINEDLNEDINI</sequence>